<keyword evidence="1 5" id="KW-0808">Transferase</keyword>
<dbReference type="InterPro" id="IPR023865">
    <property type="entry name" value="Aliphatic_acid_kinase_CS"/>
</dbReference>
<feature type="site" description="Transition state stabilizer" evidence="5">
    <location>
        <position position="188"/>
    </location>
</feature>
<feature type="active site" description="Proton donor/acceptor" evidence="5">
    <location>
        <position position="156"/>
    </location>
</feature>
<comment type="similarity">
    <text evidence="5">Belongs to the acetokinase family.</text>
</comment>
<dbReference type="EC" id="2.7.2.1" evidence="5"/>
<dbReference type="UniPathway" id="UPA00340">
    <property type="reaction ID" value="UER00458"/>
</dbReference>
<proteinExistence type="inferred from homology"/>
<dbReference type="HAMAP" id="MF_00020">
    <property type="entry name" value="Acetate_kinase"/>
    <property type="match status" value="1"/>
</dbReference>
<protein>
    <recommendedName>
        <fullName evidence="5">Probable acetate kinase</fullName>
        <ecNumber evidence="5">2.7.2.1</ecNumber>
    </recommendedName>
    <alternativeName>
        <fullName evidence="5">Acetokinase</fullName>
    </alternativeName>
</protein>
<feature type="binding site" evidence="5">
    <location>
        <position position="13"/>
    </location>
    <ligand>
        <name>Mg(2+)</name>
        <dbReference type="ChEBI" id="CHEBI:18420"/>
    </ligand>
</feature>
<dbReference type="GO" id="GO:0008776">
    <property type="term" value="F:acetate kinase activity"/>
    <property type="evidence" value="ECO:0007669"/>
    <property type="project" value="UniProtKB-UniRule"/>
</dbReference>
<gene>
    <name evidence="6" type="ORF">ACAT0790_LOCUS24235</name>
</gene>
<feature type="binding site" evidence="5">
    <location>
        <position position="98"/>
    </location>
    <ligand>
        <name>substrate</name>
    </ligand>
</feature>
<name>A0A7S1MMM7_ALECA</name>
<comment type="caution">
    <text evidence="5">Lacks conserved residue(s) required for the propagation of feature annotation.</text>
</comment>
<feature type="binding site" evidence="5">
    <location>
        <begin position="216"/>
        <end position="220"/>
    </location>
    <ligand>
        <name>ATP</name>
        <dbReference type="ChEBI" id="CHEBI:30616"/>
    </ligand>
</feature>
<reference evidence="6" key="1">
    <citation type="submission" date="2021-01" db="EMBL/GenBank/DDBJ databases">
        <authorList>
            <person name="Corre E."/>
            <person name="Pelletier E."/>
            <person name="Niang G."/>
            <person name="Scheremetjew M."/>
            <person name="Finn R."/>
            <person name="Kale V."/>
            <person name="Holt S."/>
            <person name="Cochrane G."/>
            <person name="Meng A."/>
            <person name="Brown T."/>
            <person name="Cohen L."/>
        </authorList>
    </citation>
    <scope>NUCLEOTIDE SEQUENCE</scope>
    <source>
        <strain evidence="6">OF101</strain>
    </source>
</reference>
<dbReference type="InterPro" id="IPR004372">
    <property type="entry name" value="Ac/propionate_kinase"/>
</dbReference>
<keyword evidence="5" id="KW-0479">Metal-binding</keyword>
<dbReference type="PRINTS" id="PR00471">
    <property type="entry name" value="ACETATEKNASE"/>
</dbReference>
<dbReference type="SUPFAM" id="SSF53067">
    <property type="entry name" value="Actin-like ATPase domain"/>
    <property type="match status" value="2"/>
</dbReference>
<feature type="binding site" evidence="5">
    <location>
        <position position="20"/>
    </location>
    <ligand>
        <name>ATP</name>
        <dbReference type="ChEBI" id="CHEBI:30616"/>
    </ligand>
</feature>
<dbReference type="PANTHER" id="PTHR21060">
    <property type="entry name" value="ACETATE KINASE"/>
    <property type="match status" value="1"/>
</dbReference>
<keyword evidence="3 5" id="KW-0418">Kinase</keyword>
<dbReference type="NCBIfam" id="TIGR00016">
    <property type="entry name" value="ackA"/>
    <property type="match status" value="1"/>
</dbReference>
<dbReference type="PROSITE" id="PS01076">
    <property type="entry name" value="ACETATE_KINASE_2"/>
    <property type="match status" value="1"/>
</dbReference>
<evidence type="ECO:0000256" key="5">
    <source>
        <dbReference type="HAMAP-Rule" id="MF_03131"/>
    </source>
</evidence>
<dbReference type="PANTHER" id="PTHR21060:SF15">
    <property type="entry name" value="ACETATE KINASE-RELATED"/>
    <property type="match status" value="1"/>
</dbReference>
<dbReference type="AlphaFoldDB" id="A0A7S1MMM7"/>
<keyword evidence="4 5" id="KW-0067">ATP-binding</keyword>
<dbReference type="GO" id="GO:0005524">
    <property type="term" value="F:ATP binding"/>
    <property type="evidence" value="ECO:0007669"/>
    <property type="project" value="UniProtKB-KW"/>
</dbReference>
<dbReference type="GO" id="GO:0006085">
    <property type="term" value="P:acetyl-CoA biosynthetic process"/>
    <property type="evidence" value="ECO:0007669"/>
    <property type="project" value="UniProtKB-UniRule"/>
</dbReference>
<dbReference type="EMBL" id="HBGE01040218">
    <property type="protein sequence ID" value="CAD9135399.1"/>
    <property type="molecule type" value="Transcribed_RNA"/>
</dbReference>
<comment type="catalytic activity">
    <reaction evidence="5">
        <text>acetate + ATP = acetyl phosphate + ADP</text>
        <dbReference type="Rhea" id="RHEA:11352"/>
        <dbReference type="ChEBI" id="CHEBI:22191"/>
        <dbReference type="ChEBI" id="CHEBI:30089"/>
        <dbReference type="ChEBI" id="CHEBI:30616"/>
        <dbReference type="ChEBI" id="CHEBI:456216"/>
        <dbReference type="EC" id="2.7.2.1"/>
    </reaction>
</comment>
<feature type="site" description="Transition state stabilizer" evidence="5">
    <location>
        <position position="249"/>
    </location>
</feature>
<organism evidence="6">
    <name type="scientific">Alexandrium catenella</name>
    <name type="common">Red tide dinoflagellate</name>
    <name type="synonym">Gonyaulax catenella</name>
    <dbReference type="NCBI Taxonomy" id="2925"/>
    <lineage>
        <taxon>Eukaryota</taxon>
        <taxon>Sar</taxon>
        <taxon>Alveolata</taxon>
        <taxon>Dinophyceae</taxon>
        <taxon>Gonyaulacales</taxon>
        <taxon>Pyrocystaceae</taxon>
        <taxon>Alexandrium</taxon>
    </lineage>
</organism>
<evidence type="ECO:0000256" key="2">
    <source>
        <dbReference type="ARBA" id="ARBA00022741"/>
    </source>
</evidence>
<evidence type="ECO:0000256" key="4">
    <source>
        <dbReference type="ARBA" id="ARBA00022840"/>
    </source>
</evidence>
<dbReference type="Gene3D" id="3.30.420.40">
    <property type="match status" value="2"/>
</dbReference>
<comment type="cofactor">
    <cofactor evidence="5">
        <name>Mg(2+)</name>
        <dbReference type="ChEBI" id="CHEBI:18420"/>
    </cofactor>
</comment>
<keyword evidence="2 5" id="KW-0547">Nucleotide-binding</keyword>
<evidence type="ECO:0000256" key="1">
    <source>
        <dbReference type="ARBA" id="ARBA00022679"/>
    </source>
</evidence>
<sequence>MSAKKKTLQLVLNCGSSSIKYALFLPALRAGHPTWTRLVQGLAEGIGTASQCRIKHETKEEGKVVHQLALPDHRVALNSVVDLLPKKYRDFVGSVGHRVVHGGEHFNEAAVIDEEILDAIKQATVFAPLHNPWNLLGIEVVKELLGKECPQVAVFDTAFHQTMPPHAFMYAIPIDLYEKHGIRRYGFHGTSYLYVCEEAAKAIGRPLESMNIIACHIGNGASMCAVEGGRCIDTTMGLTPLEGLVMGTRCGDLDPALPEYLISNFGYSSAQVNDMLNKESGLLGMCGTSDDRDVERRYFDEEPTGTLAKKVQVHRMRKYLGAFVVALRGRVDALVFTGGLGEKSHLLRTLVCEGLDEMGFSVDEARNMAHEGRFSEDTRIHKDGSKTQIWVIPTDEELCIAKQAHFLVHM</sequence>
<evidence type="ECO:0000313" key="6">
    <source>
        <dbReference type="EMBL" id="CAD9135399.1"/>
    </source>
</evidence>
<dbReference type="InterPro" id="IPR000890">
    <property type="entry name" value="Aliphatic_acid_kin_short-chain"/>
</dbReference>
<keyword evidence="5" id="KW-0460">Magnesium</keyword>
<dbReference type="InterPro" id="IPR043129">
    <property type="entry name" value="ATPase_NBD"/>
</dbReference>
<dbReference type="GO" id="GO:0000287">
    <property type="term" value="F:magnesium ion binding"/>
    <property type="evidence" value="ECO:0007669"/>
    <property type="project" value="UniProtKB-UniRule"/>
</dbReference>
<feature type="binding site" evidence="5">
    <location>
        <position position="396"/>
    </location>
    <ligand>
        <name>Mg(2+)</name>
        <dbReference type="ChEBI" id="CHEBI:18420"/>
    </ligand>
</feature>
<dbReference type="CDD" id="cd24010">
    <property type="entry name" value="ASKHA_NBD_AcK_PK"/>
    <property type="match status" value="1"/>
</dbReference>
<feature type="binding site" evidence="5">
    <location>
        <begin position="290"/>
        <end position="292"/>
    </location>
    <ligand>
        <name>ATP</name>
        <dbReference type="ChEBI" id="CHEBI:30616"/>
    </ligand>
</feature>
<accession>A0A7S1MMM7</accession>
<comment type="pathway">
    <text evidence="5">Metabolic intermediate biosynthesis; acetyl-CoA biosynthesis; acetyl-CoA from acetate: step 1/2.</text>
</comment>
<dbReference type="PIRSF" id="PIRSF000722">
    <property type="entry name" value="Acetate_prop_kin"/>
    <property type="match status" value="1"/>
</dbReference>
<dbReference type="GO" id="GO:0006083">
    <property type="term" value="P:acetate metabolic process"/>
    <property type="evidence" value="ECO:0007669"/>
    <property type="project" value="TreeGrafter"/>
</dbReference>
<evidence type="ECO:0000256" key="3">
    <source>
        <dbReference type="ARBA" id="ARBA00022777"/>
    </source>
</evidence>
<dbReference type="Pfam" id="PF00871">
    <property type="entry name" value="Acetate_kinase"/>
    <property type="match status" value="1"/>
</dbReference>